<protein>
    <submittedName>
        <fullName evidence="1">Uncharacterized protein</fullName>
    </submittedName>
</protein>
<gene>
    <name evidence="1" type="ORF">ACFQZM_16760</name>
</gene>
<proteinExistence type="predicted"/>
<sequence length="403" mass="41633">MVEGLARDVTAPDGSGSPRWWVRRWAAPVGLALAVAGSVGAVGLAVGGEPPGEAAGPGDYRPPRFVLTADADGQIGADGRVQARQGGAGPWFQVRALQERAQPRLVESVRAPSGDGGYVVALVEGPGDTFVAVSTRPAPCESRIYRFRLTQDGHVTGLTRVKGGVVPALVAGVAVSPDGRRIAYATAPCAQAREAAAAAQGVVRPARGADASVTVLDTRDGKRRTWTARGLPSVVGEIVWARDSRTLGYAVGDVRYSAPADLSKPPPEGGWPRDKIGTVTVHALDTRAGGGDLRGARVLFRSAGPGAVITAVMNPDGRTGYGMSQEGEQPAVTTVLFSFVEGRGMRVTQTIKPEPNAVMGVALGESKPRYACLGGIDAFGRADRGDLVTGGGVNGACRMAWAR</sequence>
<organism evidence="1 2">
    <name type="scientific">Actinomadura fibrosa</name>
    <dbReference type="NCBI Taxonomy" id="111802"/>
    <lineage>
        <taxon>Bacteria</taxon>
        <taxon>Bacillati</taxon>
        <taxon>Actinomycetota</taxon>
        <taxon>Actinomycetes</taxon>
        <taxon>Streptosporangiales</taxon>
        <taxon>Thermomonosporaceae</taxon>
        <taxon>Actinomadura</taxon>
    </lineage>
</organism>
<dbReference type="SUPFAM" id="SSF50969">
    <property type="entry name" value="YVTN repeat-like/Quinoprotein amine dehydrogenase"/>
    <property type="match status" value="1"/>
</dbReference>
<dbReference type="RefSeq" id="WP_131760675.1">
    <property type="nucleotide sequence ID" value="NZ_CAACUY010000126.1"/>
</dbReference>
<dbReference type="EMBL" id="JBHTGP010000008">
    <property type="protein sequence ID" value="MFD0686154.1"/>
    <property type="molecule type" value="Genomic_DNA"/>
</dbReference>
<comment type="caution">
    <text evidence="1">The sequence shown here is derived from an EMBL/GenBank/DDBJ whole genome shotgun (WGS) entry which is preliminary data.</text>
</comment>
<evidence type="ECO:0000313" key="1">
    <source>
        <dbReference type="EMBL" id="MFD0686154.1"/>
    </source>
</evidence>
<reference evidence="2" key="1">
    <citation type="journal article" date="2019" name="Int. J. Syst. Evol. Microbiol.">
        <title>The Global Catalogue of Microorganisms (GCM) 10K type strain sequencing project: providing services to taxonomists for standard genome sequencing and annotation.</title>
        <authorList>
            <consortium name="The Broad Institute Genomics Platform"/>
            <consortium name="The Broad Institute Genome Sequencing Center for Infectious Disease"/>
            <person name="Wu L."/>
            <person name="Ma J."/>
        </authorList>
    </citation>
    <scope>NUCLEOTIDE SEQUENCE [LARGE SCALE GENOMIC DNA]</scope>
    <source>
        <strain evidence="2">JCM 9371</strain>
    </source>
</reference>
<name>A0ABW2XIC4_9ACTN</name>
<evidence type="ECO:0000313" key="2">
    <source>
        <dbReference type="Proteomes" id="UP001597063"/>
    </source>
</evidence>
<keyword evidence="2" id="KW-1185">Reference proteome</keyword>
<accession>A0ABW2XIC4</accession>
<dbReference type="InterPro" id="IPR011044">
    <property type="entry name" value="Quino_amine_DH_bsu"/>
</dbReference>
<dbReference type="Proteomes" id="UP001597063">
    <property type="component" value="Unassembled WGS sequence"/>
</dbReference>